<dbReference type="EMBL" id="FRCS01000002">
    <property type="protein sequence ID" value="SHN06138.1"/>
    <property type="molecule type" value="Genomic_DNA"/>
</dbReference>
<organism evidence="1 2">
    <name type="scientific">Cryptosporangium aurantiacum</name>
    <dbReference type="NCBI Taxonomy" id="134849"/>
    <lineage>
        <taxon>Bacteria</taxon>
        <taxon>Bacillati</taxon>
        <taxon>Actinomycetota</taxon>
        <taxon>Actinomycetes</taxon>
        <taxon>Cryptosporangiales</taxon>
        <taxon>Cryptosporangiaceae</taxon>
        <taxon>Cryptosporangium</taxon>
    </lineage>
</organism>
<gene>
    <name evidence="1" type="ORF">SAMN05443668_102779</name>
</gene>
<keyword evidence="2" id="KW-1185">Reference proteome</keyword>
<evidence type="ECO:0000313" key="1">
    <source>
        <dbReference type="EMBL" id="SHN06138.1"/>
    </source>
</evidence>
<dbReference type="Proteomes" id="UP000184440">
    <property type="component" value="Unassembled WGS sequence"/>
</dbReference>
<evidence type="ECO:0000313" key="2">
    <source>
        <dbReference type="Proteomes" id="UP000184440"/>
    </source>
</evidence>
<dbReference type="RefSeq" id="WP_143175126.1">
    <property type="nucleotide sequence ID" value="NZ_FRCS01000002.1"/>
</dbReference>
<reference evidence="1 2" key="1">
    <citation type="submission" date="2016-11" db="EMBL/GenBank/DDBJ databases">
        <authorList>
            <person name="Jaros S."/>
            <person name="Januszkiewicz K."/>
            <person name="Wedrychowicz H."/>
        </authorList>
    </citation>
    <scope>NUCLEOTIDE SEQUENCE [LARGE SCALE GENOMIC DNA]</scope>
    <source>
        <strain evidence="1 2">DSM 46144</strain>
    </source>
</reference>
<protein>
    <submittedName>
        <fullName evidence="1">Uncharacterized protein</fullName>
    </submittedName>
</protein>
<name>A0A1M7NRA1_9ACTN</name>
<dbReference type="AlphaFoldDB" id="A0A1M7NRA1"/>
<sequence>MDTAYTPSWLSTNAAIDMSLGQTHPVPYYCALQALEELIGAAPDWRAWWAPAHRERLEVGLNFYDASGKSFIRTRKYFAVEYRADYDRLAGAEQAAMGRFVTEDLGNALQIAADKGRLGPLPALPAVPTDLSRYEQPWLDADPFVLDPLGELRTHLQNKAAGGDREAAWILDEILDDSGQNKGPAPE</sequence>
<proteinExistence type="predicted"/>
<accession>A0A1M7NRA1</accession>